<evidence type="ECO:0000256" key="5">
    <source>
        <dbReference type="SAM" id="MobiDB-lite"/>
    </source>
</evidence>
<evidence type="ECO:0000313" key="8">
    <source>
        <dbReference type="EMBL" id="TFB21770.1"/>
    </source>
</evidence>
<feature type="signal peptide" evidence="6">
    <location>
        <begin position="1"/>
        <end position="20"/>
    </location>
</feature>
<evidence type="ECO:0000256" key="4">
    <source>
        <dbReference type="ARBA" id="ARBA00022729"/>
    </source>
</evidence>
<sequence length="320" mass="36114">MKRLLMFFALLLLILVSACGNNETNAGTSEDTPEANSSEESKSEESNTDSSSDTFTYESENGPVELPKEPKRVVALYFGGSILSLDANIVGVDSWTKNSPLFRDKLTDAQVVTEEDLEKIIELDPDVIIGLSSMKNIDQLKEIAPTVTFTYGKLDYLEQHIEIGKVLNKEEEAKNWVKDFQKRAQSAGDEIRAKIGEDATVSVVETFDKQLYVFGDNWARGTEILYQEMNLKMPEKVKEDALEPGYFAISPEVLPEYAGDYIILSKEPGSETSFEETETFKNIPAVKNNQLFVADANKFYFNDPITLEYQLQFFKDHFLK</sequence>
<proteinExistence type="inferred from homology"/>
<keyword evidence="3" id="KW-0813">Transport</keyword>
<evidence type="ECO:0000256" key="2">
    <source>
        <dbReference type="ARBA" id="ARBA00008814"/>
    </source>
</evidence>
<dbReference type="InterPro" id="IPR002491">
    <property type="entry name" value="ABC_transptr_periplasmic_BD"/>
</dbReference>
<evidence type="ECO:0000256" key="3">
    <source>
        <dbReference type="ARBA" id="ARBA00022448"/>
    </source>
</evidence>
<dbReference type="RefSeq" id="WP_134339913.1">
    <property type="nucleotide sequence ID" value="NZ_SOPW01000007.1"/>
</dbReference>
<name>A0A4Y8IKV8_9BACI</name>
<dbReference type="AlphaFoldDB" id="A0A4Y8IKV8"/>
<dbReference type="EMBL" id="SOPW01000007">
    <property type="protein sequence ID" value="TFB21770.1"/>
    <property type="molecule type" value="Genomic_DNA"/>
</dbReference>
<dbReference type="GO" id="GO:0005886">
    <property type="term" value="C:plasma membrane"/>
    <property type="evidence" value="ECO:0007669"/>
    <property type="project" value="UniProtKB-SubCell"/>
</dbReference>
<comment type="similarity">
    <text evidence="2">Belongs to the bacterial solute-binding protein 8 family.</text>
</comment>
<comment type="caution">
    <text evidence="8">The sequence shown here is derived from an EMBL/GenBank/DDBJ whole genome shotgun (WGS) entry which is preliminary data.</text>
</comment>
<dbReference type="Gene3D" id="3.40.50.1980">
    <property type="entry name" value="Nitrogenase molybdenum iron protein domain"/>
    <property type="match status" value="2"/>
</dbReference>
<protein>
    <submittedName>
        <fullName evidence="8">Iron-hydroxamate ABC transporter substrate-binding protein</fullName>
    </submittedName>
</protein>
<dbReference type="PANTHER" id="PTHR30532:SF26">
    <property type="entry name" value="IRON(3+)-HYDROXAMATE-BINDING PROTEIN FHUD"/>
    <property type="match status" value="1"/>
</dbReference>
<evidence type="ECO:0000259" key="7">
    <source>
        <dbReference type="PROSITE" id="PS50983"/>
    </source>
</evidence>
<dbReference type="GO" id="GO:0030288">
    <property type="term" value="C:outer membrane-bounded periplasmic space"/>
    <property type="evidence" value="ECO:0007669"/>
    <property type="project" value="TreeGrafter"/>
</dbReference>
<evidence type="ECO:0000313" key="9">
    <source>
        <dbReference type="Proteomes" id="UP000297975"/>
    </source>
</evidence>
<dbReference type="PANTHER" id="PTHR30532">
    <property type="entry name" value="IRON III DICITRATE-BINDING PERIPLASMIC PROTEIN"/>
    <property type="match status" value="1"/>
</dbReference>
<dbReference type="PROSITE" id="PS50983">
    <property type="entry name" value="FE_B12_PBP"/>
    <property type="match status" value="1"/>
</dbReference>
<dbReference type="OrthoDB" id="2241086at2"/>
<evidence type="ECO:0000256" key="6">
    <source>
        <dbReference type="SAM" id="SignalP"/>
    </source>
</evidence>
<feature type="region of interest" description="Disordered" evidence="5">
    <location>
        <begin position="25"/>
        <end position="64"/>
    </location>
</feature>
<feature type="domain" description="Fe/B12 periplasmic-binding" evidence="7">
    <location>
        <begin position="72"/>
        <end position="320"/>
    </location>
</feature>
<reference evidence="8 9" key="1">
    <citation type="submission" date="2019-03" db="EMBL/GenBank/DDBJ databases">
        <authorList>
            <person name="He R.-H."/>
        </authorList>
    </citation>
    <scope>NUCLEOTIDE SEQUENCE [LARGE SCALE GENOMIC DNA]</scope>
    <source>
        <strain evidence="9">SH 714</strain>
    </source>
</reference>
<dbReference type="PROSITE" id="PS51257">
    <property type="entry name" value="PROKAR_LIPOPROTEIN"/>
    <property type="match status" value="1"/>
</dbReference>
<dbReference type="CDD" id="cd01138">
    <property type="entry name" value="FeuA"/>
    <property type="match status" value="1"/>
</dbReference>
<dbReference type="GO" id="GO:1901678">
    <property type="term" value="P:iron coordination entity transport"/>
    <property type="evidence" value="ECO:0007669"/>
    <property type="project" value="UniProtKB-ARBA"/>
</dbReference>
<comment type="subcellular location">
    <subcellularLocation>
        <location evidence="1">Cell membrane</location>
        <topology evidence="1">Lipid-anchor</topology>
    </subcellularLocation>
</comment>
<organism evidence="8 9">
    <name type="scientific">Filobacillus milosensis</name>
    <dbReference type="NCBI Taxonomy" id="94137"/>
    <lineage>
        <taxon>Bacteria</taxon>
        <taxon>Bacillati</taxon>
        <taxon>Bacillota</taxon>
        <taxon>Bacilli</taxon>
        <taxon>Bacillales</taxon>
        <taxon>Bacillaceae</taxon>
        <taxon>Filobacillus</taxon>
    </lineage>
</organism>
<keyword evidence="9" id="KW-1185">Reference proteome</keyword>
<dbReference type="Proteomes" id="UP000297975">
    <property type="component" value="Unassembled WGS sequence"/>
</dbReference>
<dbReference type="InterPro" id="IPR051313">
    <property type="entry name" value="Bact_iron-sidero_bind"/>
</dbReference>
<gene>
    <name evidence="8" type="ORF">E3U55_08040</name>
</gene>
<feature type="chain" id="PRO_5038764531" evidence="6">
    <location>
        <begin position="21"/>
        <end position="320"/>
    </location>
</feature>
<accession>A0A4Y8IKV8</accession>
<keyword evidence="4 6" id="KW-0732">Signal</keyword>
<dbReference type="SUPFAM" id="SSF53807">
    <property type="entry name" value="Helical backbone' metal receptor"/>
    <property type="match status" value="1"/>
</dbReference>
<evidence type="ECO:0000256" key="1">
    <source>
        <dbReference type="ARBA" id="ARBA00004193"/>
    </source>
</evidence>
<dbReference type="Pfam" id="PF01497">
    <property type="entry name" value="Peripla_BP_2"/>
    <property type="match status" value="1"/>
</dbReference>